<dbReference type="GO" id="GO:0005886">
    <property type="term" value="C:plasma membrane"/>
    <property type="evidence" value="ECO:0007669"/>
    <property type="project" value="TreeGrafter"/>
</dbReference>
<feature type="region of interest" description="Disordered" evidence="4">
    <location>
        <begin position="132"/>
        <end position="193"/>
    </location>
</feature>
<feature type="signal peptide" evidence="5">
    <location>
        <begin position="1"/>
        <end position="19"/>
    </location>
</feature>
<dbReference type="GO" id="GO:0004888">
    <property type="term" value="F:transmembrane signaling receptor activity"/>
    <property type="evidence" value="ECO:0007669"/>
    <property type="project" value="TreeGrafter"/>
</dbReference>
<comment type="caution">
    <text evidence="7">The sequence shown here is derived from an EMBL/GenBank/DDBJ whole genome shotgun (WGS) entry which is preliminary data.</text>
</comment>
<keyword evidence="3" id="KW-0472">Membrane</keyword>
<keyword evidence="8" id="KW-1185">Reference proteome</keyword>
<sequence>RMVGIWPGWGWLLLPVCRALTVPREVSGRVGETLSLHCWYARGYEGYNKYWCRGAARDSCRKVVETAGRDVPRRHGRVSIRDNHVFCLVVLTVEELSEADAGSYWCGVERAGRDLMKPVTVRVLQGKQALASCPWRPGGPQLPPGPSSMRPYRLSLRLPQPPLLPGSPTPRRSSPTLRTSRMPPPRMPWVGRGLQERNTSFREGEKQPRSSALASSPARPALHVLVPTAVLLSLLAVAG</sequence>
<dbReference type="EMBL" id="VXAA01002208">
    <property type="protein sequence ID" value="NXI65025.1"/>
    <property type="molecule type" value="Genomic_DNA"/>
</dbReference>
<feature type="compositionally biased region" description="Low complexity" evidence="4">
    <location>
        <begin position="169"/>
        <end position="181"/>
    </location>
</feature>
<dbReference type="SMART" id="SM00409">
    <property type="entry name" value="IG"/>
    <property type="match status" value="1"/>
</dbReference>
<organism evidence="7 8">
    <name type="scientific">Anseranas semipalmata</name>
    <name type="common">Magpie goose</name>
    <name type="synonym">Anas semipalmata</name>
    <dbReference type="NCBI Taxonomy" id="8851"/>
    <lineage>
        <taxon>Eukaryota</taxon>
        <taxon>Metazoa</taxon>
        <taxon>Chordata</taxon>
        <taxon>Craniata</taxon>
        <taxon>Vertebrata</taxon>
        <taxon>Euteleostomi</taxon>
        <taxon>Archelosauria</taxon>
        <taxon>Archosauria</taxon>
        <taxon>Dinosauria</taxon>
        <taxon>Saurischia</taxon>
        <taxon>Theropoda</taxon>
        <taxon>Coelurosauria</taxon>
        <taxon>Aves</taxon>
        <taxon>Neognathae</taxon>
        <taxon>Galloanserae</taxon>
        <taxon>Anseriformes</taxon>
        <taxon>Anseranatidae</taxon>
        <taxon>Anseranas</taxon>
    </lineage>
</organism>
<dbReference type="CDD" id="cd05716">
    <property type="entry name" value="IgV_pIgR_like"/>
    <property type="match status" value="1"/>
</dbReference>
<dbReference type="InterPro" id="IPR013783">
    <property type="entry name" value="Ig-like_fold"/>
</dbReference>
<evidence type="ECO:0000256" key="4">
    <source>
        <dbReference type="SAM" id="MobiDB-lite"/>
    </source>
</evidence>
<dbReference type="PANTHER" id="PTHR11860:SF87">
    <property type="entry name" value="CMRF35-LIKE MOLECULE 8"/>
    <property type="match status" value="1"/>
</dbReference>
<keyword evidence="2" id="KW-0812">Transmembrane</keyword>
<evidence type="ECO:0000259" key="6">
    <source>
        <dbReference type="PROSITE" id="PS50835"/>
    </source>
</evidence>
<dbReference type="InterPro" id="IPR007110">
    <property type="entry name" value="Ig-like_dom"/>
</dbReference>
<gene>
    <name evidence="7" type="primary">Cd300ld3</name>
    <name evidence="7" type="ORF">ANSSEM_R13738</name>
</gene>
<dbReference type="Pfam" id="PF07686">
    <property type="entry name" value="V-set"/>
    <property type="match status" value="1"/>
</dbReference>
<proteinExistence type="predicted"/>
<evidence type="ECO:0000313" key="8">
    <source>
        <dbReference type="Proteomes" id="UP000567872"/>
    </source>
</evidence>
<dbReference type="Proteomes" id="UP000567872">
    <property type="component" value="Unassembled WGS sequence"/>
</dbReference>
<evidence type="ECO:0000256" key="5">
    <source>
        <dbReference type="SAM" id="SignalP"/>
    </source>
</evidence>
<dbReference type="SUPFAM" id="SSF48726">
    <property type="entry name" value="Immunoglobulin"/>
    <property type="match status" value="1"/>
</dbReference>
<name>A0A7K9UVX6_ANSSE</name>
<dbReference type="InterPro" id="IPR036179">
    <property type="entry name" value="Ig-like_dom_sf"/>
</dbReference>
<keyword evidence="5" id="KW-0732">Signal</keyword>
<dbReference type="Gene3D" id="2.60.40.10">
    <property type="entry name" value="Immunoglobulins"/>
    <property type="match status" value="1"/>
</dbReference>
<dbReference type="InterPro" id="IPR050671">
    <property type="entry name" value="CD300_family_receptors"/>
</dbReference>
<accession>A0A7K9UVX6</accession>
<feature type="compositionally biased region" description="Pro residues" evidence="4">
    <location>
        <begin position="159"/>
        <end position="168"/>
    </location>
</feature>
<feature type="non-terminal residue" evidence="7">
    <location>
        <position position="1"/>
    </location>
</feature>
<feature type="non-terminal residue" evidence="7">
    <location>
        <position position="239"/>
    </location>
</feature>
<comment type="subcellular location">
    <subcellularLocation>
        <location evidence="1">Membrane</location>
    </subcellularLocation>
</comment>
<evidence type="ECO:0000256" key="2">
    <source>
        <dbReference type="ARBA" id="ARBA00022692"/>
    </source>
</evidence>
<dbReference type="AlphaFoldDB" id="A0A7K9UVX6"/>
<feature type="domain" description="Ig-like" evidence="6">
    <location>
        <begin position="15"/>
        <end position="120"/>
    </location>
</feature>
<evidence type="ECO:0000256" key="1">
    <source>
        <dbReference type="ARBA" id="ARBA00004370"/>
    </source>
</evidence>
<evidence type="ECO:0000256" key="3">
    <source>
        <dbReference type="ARBA" id="ARBA00023136"/>
    </source>
</evidence>
<reference evidence="7 8" key="1">
    <citation type="submission" date="2019-09" db="EMBL/GenBank/DDBJ databases">
        <title>Bird 10,000 Genomes (B10K) Project - Family phase.</title>
        <authorList>
            <person name="Zhang G."/>
        </authorList>
    </citation>
    <scope>NUCLEOTIDE SEQUENCE [LARGE SCALE GENOMIC DNA]</scope>
    <source>
        <strain evidence="7">B10K-DU-001-57</strain>
        <tissue evidence="7">Muscle</tissue>
    </source>
</reference>
<dbReference type="InterPro" id="IPR003599">
    <property type="entry name" value="Ig_sub"/>
</dbReference>
<dbReference type="OrthoDB" id="8920197at2759"/>
<evidence type="ECO:0000313" key="7">
    <source>
        <dbReference type="EMBL" id="NXI65025.1"/>
    </source>
</evidence>
<dbReference type="PROSITE" id="PS50835">
    <property type="entry name" value="IG_LIKE"/>
    <property type="match status" value="1"/>
</dbReference>
<feature type="chain" id="PRO_5029644298" evidence="5">
    <location>
        <begin position="20"/>
        <end position="239"/>
    </location>
</feature>
<dbReference type="InterPro" id="IPR013106">
    <property type="entry name" value="Ig_V-set"/>
</dbReference>
<dbReference type="PANTHER" id="PTHR11860">
    <property type="entry name" value="POLYMERIC-IMMUNOGLOBULIN RECEPTOR"/>
    <property type="match status" value="1"/>
</dbReference>
<protein>
    <submittedName>
        <fullName evidence="7">CLM3 protein</fullName>
    </submittedName>
</protein>